<name>A0A367XR80_9ASCO</name>
<sequence length="143" mass="16297">MLAIPLLQYIKENSREENVQLLPSLIRYAKSVTIFEAEKHSDLPVIPRDISYQDFISSLVTELVLRKSHNALVSGYKVAIEDNNVTTACINFDGNFLPTSLNDANWHRIFVLVGQEKFLNLLINYKGSYVAMMVEIDCKYLAI</sequence>
<comment type="caution">
    <text evidence="1">The sequence shown here is derived from an EMBL/GenBank/DDBJ whole genome shotgun (WGS) entry which is preliminary data.</text>
</comment>
<reference evidence="1 2" key="1">
    <citation type="submission" date="2018-06" db="EMBL/GenBank/DDBJ databases">
        <title>Whole genome sequencing of Candida tropicalis (genome annotated by CSBL at Korea University).</title>
        <authorList>
            <person name="Ahn J."/>
        </authorList>
    </citation>
    <scope>NUCLEOTIDE SEQUENCE [LARGE SCALE GENOMIC DNA]</scope>
    <source>
        <strain evidence="1 2">ATCC 20962</strain>
    </source>
</reference>
<dbReference type="AlphaFoldDB" id="A0A367XR80"/>
<evidence type="ECO:0000313" key="2">
    <source>
        <dbReference type="Proteomes" id="UP000253472"/>
    </source>
</evidence>
<evidence type="ECO:0000313" key="1">
    <source>
        <dbReference type="EMBL" id="RCK55889.1"/>
    </source>
</evidence>
<protein>
    <submittedName>
        <fullName evidence="1">Uncharacterized protein</fullName>
    </submittedName>
</protein>
<dbReference type="Proteomes" id="UP000253472">
    <property type="component" value="Unassembled WGS sequence"/>
</dbReference>
<keyword evidence="2" id="KW-1185">Reference proteome</keyword>
<dbReference type="OrthoDB" id="289721at2759"/>
<dbReference type="EMBL" id="QLNQ01000029">
    <property type="protein sequence ID" value="RCK55889.1"/>
    <property type="molecule type" value="Genomic_DNA"/>
</dbReference>
<organism evidence="1 2">
    <name type="scientific">Candida viswanathii</name>
    <dbReference type="NCBI Taxonomy" id="5486"/>
    <lineage>
        <taxon>Eukaryota</taxon>
        <taxon>Fungi</taxon>
        <taxon>Dikarya</taxon>
        <taxon>Ascomycota</taxon>
        <taxon>Saccharomycotina</taxon>
        <taxon>Pichiomycetes</taxon>
        <taxon>Debaryomycetaceae</taxon>
        <taxon>Candida/Lodderomyces clade</taxon>
        <taxon>Candida</taxon>
    </lineage>
</organism>
<dbReference type="STRING" id="5486.A0A367XR80"/>
<gene>
    <name evidence="1" type="ORF">Cantr_05741</name>
</gene>
<accession>A0A367XR80</accession>
<proteinExistence type="predicted"/>